<organism evidence="1">
    <name type="scientific">Sesamum radiatum</name>
    <name type="common">Black benniseed</name>
    <dbReference type="NCBI Taxonomy" id="300843"/>
    <lineage>
        <taxon>Eukaryota</taxon>
        <taxon>Viridiplantae</taxon>
        <taxon>Streptophyta</taxon>
        <taxon>Embryophyta</taxon>
        <taxon>Tracheophyta</taxon>
        <taxon>Spermatophyta</taxon>
        <taxon>Magnoliopsida</taxon>
        <taxon>eudicotyledons</taxon>
        <taxon>Gunneridae</taxon>
        <taxon>Pentapetalae</taxon>
        <taxon>asterids</taxon>
        <taxon>lamiids</taxon>
        <taxon>Lamiales</taxon>
        <taxon>Pedaliaceae</taxon>
        <taxon>Sesamum</taxon>
    </lineage>
</organism>
<sequence>MELFKEWEIELIPRSKNSKADELARMGSHLEDIDTTQITLLTIQLEGKTKEVQLAKEVQTESWIDEIQNYVESGKLSEERNETKKVKKLAG</sequence>
<reference evidence="1" key="1">
    <citation type="submission" date="2020-06" db="EMBL/GenBank/DDBJ databases">
        <authorList>
            <person name="Li T."/>
            <person name="Hu X."/>
            <person name="Zhang T."/>
            <person name="Song X."/>
            <person name="Zhang H."/>
            <person name="Dai N."/>
            <person name="Sheng W."/>
            <person name="Hou X."/>
            <person name="Wei L."/>
        </authorList>
    </citation>
    <scope>NUCLEOTIDE SEQUENCE</scope>
    <source>
        <strain evidence="1">G02</strain>
        <tissue evidence="1">Leaf</tissue>
    </source>
</reference>
<proteinExistence type="predicted"/>
<dbReference type="AlphaFoldDB" id="A0AAW2K9E7"/>
<comment type="caution">
    <text evidence="1">The sequence shown here is derived from an EMBL/GenBank/DDBJ whole genome shotgun (WGS) entry which is preliminary data.</text>
</comment>
<gene>
    <name evidence="1" type="ORF">Sradi_6214800</name>
</gene>
<accession>A0AAW2K9E7</accession>
<name>A0AAW2K9E7_SESRA</name>
<evidence type="ECO:0000313" key="1">
    <source>
        <dbReference type="EMBL" id="KAL0303467.1"/>
    </source>
</evidence>
<protein>
    <recommendedName>
        <fullName evidence="2">Reverse transcriptase-like protein</fullName>
    </recommendedName>
</protein>
<dbReference type="EMBL" id="JACGWJ010000029">
    <property type="protein sequence ID" value="KAL0303467.1"/>
    <property type="molecule type" value="Genomic_DNA"/>
</dbReference>
<reference evidence="1" key="2">
    <citation type="journal article" date="2024" name="Plant">
        <title>Genomic evolution and insights into agronomic trait innovations of Sesamum species.</title>
        <authorList>
            <person name="Miao H."/>
            <person name="Wang L."/>
            <person name="Qu L."/>
            <person name="Liu H."/>
            <person name="Sun Y."/>
            <person name="Le M."/>
            <person name="Wang Q."/>
            <person name="Wei S."/>
            <person name="Zheng Y."/>
            <person name="Lin W."/>
            <person name="Duan Y."/>
            <person name="Cao H."/>
            <person name="Xiong S."/>
            <person name="Wang X."/>
            <person name="Wei L."/>
            <person name="Li C."/>
            <person name="Ma Q."/>
            <person name="Ju M."/>
            <person name="Zhao R."/>
            <person name="Li G."/>
            <person name="Mu C."/>
            <person name="Tian Q."/>
            <person name="Mei H."/>
            <person name="Zhang T."/>
            <person name="Gao T."/>
            <person name="Zhang H."/>
        </authorList>
    </citation>
    <scope>NUCLEOTIDE SEQUENCE</scope>
    <source>
        <strain evidence="1">G02</strain>
    </source>
</reference>
<evidence type="ECO:0008006" key="2">
    <source>
        <dbReference type="Google" id="ProtNLM"/>
    </source>
</evidence>